<dbReference type="SMART" id="SM00343">
    <property type="entry name" value="ZnF_C2HC"/>
    <property type="match status" value="1"/>
</dbReference>
<dbReference type="EMBL" id="CAUOFW020006383">
    <property type="protein sequence ID" value="CAK9174473.1"/>
    <property type="molecule type" value="Genomic_DNA"/>
</dbReference>
<evidence type="ECO:0000256" key="2">
    <source>
        <dbReference type="PROSITE-ProRule" id="PRU00047"/>
    </source>
</evidence>
<evidence type="ECO:0000256" key="1">
    <source>
        <dbReference type="ARBA" id="ARBA00022884"/>
    </source>
</evidence>
<dbReference type="PANTHER" id="PTHR48028:SF2">
    <property type="entry name" value="GLYCINE-RICH RNA-BINDING PROTEIN RZ1A"/>
    <property type="match status" value="1"/>
</dbReference>
<evidence type="ECO:0000256" key="3">
    <source>
        <dbReference type="SAM" id="MobiDB-lite"/>
    </source>
</evidence>
<dbReference type="InterPro" id="IPR012677">
    <property type="entry name" value="Nucleotide-bd_a/b_plait_sf"/>
</dbReference>
<dbReference type="InterPro" id="IPR001878">
    <property type="entry name" value="Znf_CCHC"/>
</dbReference>
<comment type="caution">
    <text evidence="5">The sequence shown here is derived from an EMBL/GenBank/DDBJ whole genome shotgun (WGS) entry which is preliminary data.</text>
</comment>
<keyword evidence="6" id="KW-1185">Reference proteome</keyword>
<accession>A0ABC8TYA2</accession>
<gene>
    <name evidence="5" type="ORF">ILEXP_LOCUS44225</name>
</gene>
<keyword evidence="1" id="KW-0694">RNA-binding</keyword>
<sequence length="349" mass="38100">MEDAIEEMNGMDLDGRTITVDKAQPNQGSGRDNDRDRPRDRDRGRDRNRDSGGGRGSGGGECYRCGKPGHFARECPGEEARGGRYGGREDRYGGGGGGGGGVVVAVMVLIGLEIDLVDATGILVVMVEVIDIIVNVLDLMIAGVLEVSDLDKITTEIEATTSGNIPAGFVYDFLALALAHLKVSWCCLDALEEFNNHCPLFLVLIIALLGEKVVLDNAAFQIFVGDCCLLQVLKSLGRKMISGVRRVATEKEERGMLVGQPWMGPVCEARSPYVEVEDGGAGREGETWSYICSPALFFWTKYATTSFSWHSNLINYERNKGAYKESILYIGQDLARSIKFNHLTYRLSA</sequence>
<dbReference type="SUPFAM" id="SSF57756">
    <property type="entry name" value="Retrovirus zinc finger-like domains"/>
    <property type="match status" value="1"/>
</dbReference>
<dbReference type="PANTHER" id="PTHR48028">
    <property type="entry name" value="GLYCINE-RICH RNA-BINDING PROTEIN RZ1A"/>
    <property type="match status" value="1"/>
</dbReference>
<dbReference type="Gene3D" id="3.30.70.330">
    <property type="match status" value="1"/>
</dbReference>
<dbReference type="PROSITE" id="PS50158">
    <property type="entry name" value="ZF_CCHC"/>
    <property type="match status" value="1"/>
</dbReference>
<feature type="region of interest" description="Disordered" evidence="3">
    <location>
        <begin position="1"/>
        <end position="61"/>
    </location>
</feature>
<dbReference type="AlphaFoldDB" id="A0ABC8TYA2"/>
<dbReference type="InterPro" id="IPR051106">
    <property type="entry name" value="RNA-bind/splicing_reg"/>
</dbReference>
<dbReference type="SUPFAM" id="SSF54928">
    <property type="entry name" value="RNA-binding domain, RBD"/>
    <property type="match status" value="1"/>
</dbReference>
<evidence type="ECO:0000313" key="6">
    <source>
        <dbReference type="Proteomes" id="UP001642360"/>
    </source>
</evidence>
<evidence type="ECO:0000313" key="5">
    <source>
        <dbReference type="EMBL" id="CAK9174473.1"/>
    </source>
</evidence>
<feature type="domain" description="CCHC-type" evidence="4">
    <location>
        <begin position="62"/>
        <end position="76"/>
    </location>
</feature>
<dbReference type="Proteomes" id="UP001642360">
    <property type="component" value="Unassembled WGS sequence"/>
</dbReference>
<dbReference type="GO" id="GO:0008270">
    <property type="term" value="F:zinc ion binding"/>
    <property type="evidence" value="ECO:0007669"/>
    <property type="project" value="UniProtKB-KW"/>
</dbReference>
<keyword evidence="2" id="KW-0479">Metal-binding</keyword>
<dbReference type="Gene3D" id="4.10.60.10">
    <property type="entry name" value="Zinc finger, CCHC-type"/>
    <property type="match status" value="1"/>
</dbReference>
<dbReference type="GO" id="GO:0003723">
    <property type="term" value="F:RNA binding"/>
    <property type="evidence" value="ECO:0007669"/>
    <property type="project" value="UniProtKB-KW"/>
</dbReference>
<proteinExistence type="predicted"/>
<keyword evidence="2" id="KW-0862">Zinc</keyword>
<protein>
    <recommendedName>
        <fullName evidence="4">CCHC-type domain-containing protein</fullName>
    </recommendedName>
</protein>
<dbReference type="InterPro" id="IPR035979">
    <property type="entry name" value="RBD_domain_sf"/>
</dbReference>
<dbReference type="InterPro" id="IPR036875">
    <property type="entry name" value="Znf_CCHC_sf"/>
</dbReference>
<feature type="compositionally biased region" description="Basic and acidic residues" evidence="3">
    <location>
        <begin position="31"/>
        <end position="52"/>
    </location>
</feature>
<name>A0ABC8TYA2_9AQUA</name>
<evidence type="ECO:0000259" key="4">
    <source>
        <dbReference type="PROSITE" id="PS50158"/>
    </source>
</evidence>
<keyword evidence="2" id="KW-0863">Zinc-finger</keyword>
<organism evidence="5 6">
    <name type="scientific">Ilex paraguariensis</name>
    <name type="common">yerba mate</name>
    <dbReference type="NCBI Taxonomy" id="185542"/>
    <lineage>
        <taxon>Eukaryota</taxon>
        <taxon>Viridiplantae</taxon>
        <taxon>Streptophyta</taxon>
        <taxon>Embryophyta</taxon>
        <taxon>Tracheophyta</taxon>
        <taxon>Spermatophyta</taxon>
        <taxon>Magnoliopsida</taxon>
        <taxon>eudicotyledons</taxon>
        <taxon>Gunneridae</taxon>
        <taxon>Pentapetalae</taxon>
        <taxon>asterids</taxon>
        <taxon>campanulids</taxon>
        <taxon>Aquifoliales</taxon>
        <taxon>Aquifoliaceae</taxon>
        <taxon>Ilex</taxon>
    </lineage>
</organism>
<reference evidence="5 6" key="1">
    <citation type="submission" date="2024-02" db="EMBL/GenBank/DDBJ databases">
        <authorList>
            <person name="Vignale AGUSTIN F."/>
            <person name="Sosa J E."/>
            <person name="Modenutti C."/>
        </authorList>
    </citation>
    <scope>NUCLEOTIDE SEQUENCE [LARGE SCALE GENOMIC DNA]</scope>
</reference>
<dbReference type="Pfam" id="PF00098">
    <property type="entry name" value="zf-CCHC"/>
    <property type="match status" value="1"/>
</dbReference>